<dbReference type="EMBL" id="PYGI01000007">
    <property type="protein sequence ID" value="PSL14707.1"/>
    <property type="molecule type" value="Genomic_DNA"/>
</dbReference>
<evidence type="ECO:0000256" key="1">
    <source>
        <dbReference type="ARBA" id="ARBA00022729"/>
    </source>
</evidence>
<evidence type="ECO:0000256" key="5">
    <source>
        <dbReference type="SAM" id="SignalP"/>
    </source>
</evidence>
<dbReference type="NCBIfam" id="TIGR03300">
    <property type="entry name" value="assembly_YfgL"/>
    <property type="match status" value="1"/>
</dbReference>
<comment type="similarity">
    <text evidence="4">Belongs to the BamB family.</text>
</comment>
<dbReference type="GO" id="GO:0009279">
    <property type="term" value="C:cell outer membrane"/>
    <property type="evidence" value="ECO:0007669"/>
    <property type="project" value="UniProtKB-SubCell"/>
</dbReference>
<dbReference type="InterPro" id="IPR015943">
    <property type="entry name" value="WD40/YVTN_repeat-like_dom_sf"/>
</dbReference>
<dbReference type="Proteomes" id="UP000242133">
    <property type="component" value="Unassembled WGS sequence"/>
</dbReference>
<dbReference type="InterPro" id="IPR017687">
    <property type="entry name" value="BamB"/>
</dbReference>
<organism evidence="7 8">
    <name type="scientific">Marinobacterium halophilum</name>
    <dbReference type="NCBI Taxonomy" id="267374"/>
    <lineage>
        <taxon>Bacteria</taxon>
        <taxon>Pseudomonadati</taxon>
        <taxon>Pseudomonadota</taxon>
        <taxon>Gammaproteobacteria</taxon>
        <taxon>Oceanospirillales</taxon>
        <taxon>Oceanospirillaceae</taxon>
        <taxon>Marinobacterium</taxon>
    </lineage>
</organism>
<dbReference type="SMART" id="SM00564">
    <property type="entry name" value="PQQ"/>
    <property type="match status" value="7"/>
</dbReference>
<feature type="domain" description="Pyrrolo-quinoline quinone repeat" evidence="6">
    <location>
        <begin position="47"/>
        <end position="104"/>
    </location>
</feature>
<gene>
    <name evidence="4" type="primary">bamB</name>
    <name evidence="7" type="ORF">CLV44_107158</name>
</gene>
<reference evidence="7 8" key="1">
    <citation type="submission" date="2018-03" db="EMBL/GenBank/DDBJ databases">
        <title>Genomic Encyclopedia of Archaeal and Bacterial Type Strains, Phase II (KMG-II): from individual species to whole genera.</title>
        <authorList>
            <person name="Goeker M."/>
        </authorList>
    </citation>
    <scope>NUCLEOTIDE SEQUENCE [LARGE SCALE GENOMIC DNA]</scope>
    <source>
        <strain evidence="7 8">DSM 17586</strain>
    </source>
</reference>
<dbReference type="GO" id="GO:0051205">
    <property type="term" value="P:protein insertion into membrane"/>
    <property type="evidence" value="ECO:0007669"/>
    <property type="project" value="UniProtKB-UniRule"/>
</dbReference>
<feature type="domain" description="Pyrrolo-quinoline quinone repeat" evidence="6">
    <location>
        <begin position="105"/>
        <end position="311"/>
    </location>
</feature>
<dbReference type="OrthoDB" id="5173551at2"/>
<dbReference type="InterPro" id="IPR002372">
    <property type="entry name" value="PQQ_rpt_dom"/>
</dbReference>
<accession>A0A2P8EZ23</accession>
<sequence>MKQSVIFKRLLAVAVVGASLSGCGMFGSDDTVKPAELVSFEQEQQLKELWSLKIGGDLGEKFHQFSPSIDGDRIFAVSAEGDVLAASLETGDVAWRKELDVEVIGGVGAGNGLVVLSTLSGEVVALSAQDGSEQWRYQASSEVVSPAQMNAEIVVVQQLDGRVTALDLVTGSQRWSYDSQIPRLSLRGTASPIVAADLTLAGFANGKLIALENRTGRPVWEQRIGLAEGRSELERIIDIDAQPLIYNRLVYVAGYQGRLAAVNPSNGQLVWAQDLSSYRGLAGGFGNVYAVTAEDSLQAFDARNSASVWRQDALQNRRLTAPVILGNSVLVADAEGYLHALSQVDGHFTARHKISSAGVQSDLLVKDDVLYALSNDGRLTALQLQ</sequence>
<comment type="subcellular location">
    <subcellularLocation>
        <location evidence="4">Cell outer membrane</location>
        <topology evidence="4">Lipid-anchor</topology>
    </subcellularLocation>
</comment>
<dbReference type="HAMAP" id="MF_00923">
    <property type="entry name" value="OM_assembly_BamB"/>
    <property type="match status" value="1"/>
</dbReference>
<dbReference type="InterPro" id="IPR018391">
    <property type="entry name" value="PQQ_b-propeller_rpt"/>
</dbReference>
<keyword evidence="4" id="KW-0564">Palmitate</keyword>
<proteinExistence type="inferred from homology"/>
<dbReference type="GO" id="GO:0043165">
    <property type="term" value="P:Gram-negative-bacterium-type cell outer membrane assembly"/>
    <property type="evidence" value="ECO:0007669"/>
    <property type="project" value="UniProtKB-UniRule"/>
</dbReference>
<dbReference type="InterPro" id="IPR011047">
    <property type="entry name" value="Quinoprotein_ADH-like_sf"/>
</dbReference>
<evidence type="ECO:0000259" key="6">
    <source>
        <dbReference type="Pfam" id="PF13360"/>
    </source>
</evidence>
<keyword evidence="8" id="KW-1185">Reference proteome</keyword>
<dbReference type="RefSeq" id="WP_106591349.1">
    <property type="nucleotide sequence ID" value="NZ_PYGI01000007.1"/>
</dbReference>
<dbReference type="SUPFAM" id="SSF50998">
    <property type="entry name" value="Quinoprotein alcohol dehydrogenase-like"/>
    <property type="match status" value="1"/>
</dbReference>
<dbReference type="PROSITE" id="PS51257">
    <property type="entry name" value="PROKAR_LIPOPROTEIN"/>
    <property type="match status" value="1"/>
</dbReference>
<comment type="subunit">
    <text evidence="4">Part of the Bam complex.</text>
</comment>
<comment type="function">
    <text evidence="4">Part of the outer membrane protein assembly complex, which is involved in assembly and insertion of beta-barrel proteins into the outer membrane.</text>
</comment>
<keyword evidence="2 4" id="KW-0472">Membrane</keyword>
<name>A0A2P8EZ23_9GAMM</name>
<evidence type="ECO:0000256" key="4">
    <source>
        <dbReference type="HAMAP-Rule" id="MF_00923"/>
    </source>
</evidence>
<keyword evidence="4" id="KW-0449">Lipoprotein</keyword>
<dbReference type="PANTHER" id="PTHR34512:SF30">
    <property type="entry name" value="OUTER MEMBRANE PROTEIN ASSEMBLY FACTOR BAMB"/>
    <property type="match status" value="1"/>
</dbReference>
<dbReference type="PANTHER" id="PTHR34512">
    <property type="entry name" value="CELL SURFACE PROTEIN"/>
    <property type="match status" value="1"/>
</dbReference>
<keyword evidence="3 4" id="KW-0998">Cell outer membrane</keyword>
<feature type="chain" id="PRO_5015206788" description="Outer membrane protein assembly factor BamB" evidence="5">
    <location>
        <begin position="19"/>
        <end position="385"/>
    </location>
</feature>
<comment type="caution">
    <text evidence="7">The sequence shown here is derived from an EMBL/GenBank/DDBJ whole genome shotgun (WGS) entry which is preliminary data.</text>
</comment>
<dbReference type="Pfam" id="PF13360">
    <property type="entry name" value="PQQ_2"/>
    <property type="match status" value="2"/>
</dbReference>
<evidence type="ECO:0000256" key="2">
    <source>
        <dbReference type="ARBA" id="ARBA00023136"/>
    </source>
</evidence>
<dbReference type="Gene3D" id="2.130.10.10">
    <property type="entry name" value="YVTN repeat-like/Quinoprotein amine dehydrogenase"/>
    <property type="match status" value="1"/>
</dbReference>
<dbReference type="AlphaFoldDB" id="A0A2P8EZ23"/>
<evidence type="ECO:0000256" key="3">
    <source>
        <dbReference type="ARBA" id="ARBA00023237"/>
    </source>
</evidence>
<protein>
    <recommendedName>
        <fullName evidence="4">Outer membrane protein assembly factor BamB</fullName>
    </recommendedName>
</protein>
<evidence type="ECO:0000313" key="8">
    <source>
        <dbReference type="Proteomes" id="UP000242133"/>
    </source>
</evidence>
<evidence type="ECO:0000313" key="7">
    <source>
        <dbReference type="EMBL" id="PSL14707.1"/>
    </source>
</evidence>
<keyword evidence="1 4" id="KW-0732">Signal</keyword>
<feature type="signal peptide" evidence="5">
    <location>
        <begin position="1"/>
        <end position="18"/>
    </location>
</feature>